<feature type="domain" description="Acetophenone carboxylase-like C-terminal" evidence="3">
    <location>
        <begin position="500"/>
        <end position="668"/>
    </location>
</feature>
<dbReference type="PANTHER" id="PTHR11365">
    <property type="entry name" value="5-OXOPROLINASE RELATED"/>
    <property type="match status" value="1"/>
</dbReference>
<evidence type="ECO:0000259" key="1">
    <source>
        <dbReference type="Pfam" id="PF01968"/>
    </source>
</evidence>
<dbReference type="RefSeq" id="WP_188725073.1">
    <property type="nucleotide sequence ID" value="NZ_BMJD01000013.1"/>
</dbReference>
<dbReference type="InterPro" id="IPR045079">
    <property type="entry name" value="Oxoprolinase-like"/>
</dbReference>
<reference evidence="4" key="2">
    <citation type="submission" date="2020-09" db="EMBL/GenBank/DDBJ databases">
        <authorList>
            <person name="Sun Q."/>
            <person name="Zhou Y."/>
        </authorList>
    </citation>
    <scope>NUCLEOTIDE SEQUENCE</scope>
    <source>
        <strain evidence="4">CGMCC 1.15454</strain>
    </source>
</reference>
<dbReference type="EMBL" id="BMJD01000013">
    <property type="protein sequence ID" value="GGB42343.1"/>
    <property type="molecule type" value="Genomic_DNA"/>
</dbReference>
<dbReference type="GO" id="GO:0017168">
    <property type="term" value="F:5-oxoprolinase (ATP-hydrolyzing) activity"/>
    <property type="evidence" value="ECO:0007669"/>
    <property type="project" value="TreeGrafter"/>
</dbReference>
<feature type="domain" description="Hydantoinase A/oxoprolinase" evidence="1">
    <location>
        <begin position="200"/>
        <end position="485"/>
    </location>
</feature>
<dbReference type="GO" id="GO:0006749">
    <property type="term" value="P:glutathione metabolic process"/>
    <property type="evidence" value="ECO:0007669"/>
    <property type="project" value="TreeGrafter"/>
</dbReference>
<comment type="caution">
    <text evidence="4">The sequence shown here is derived from an EMBL/GenBank/DDBJ whole genome shotgun (WGS) entry which is preliminary data.</text>
</comment>
<dbReference type="SUPFAM" id="SSF53067">
    <property type="entry name" value="Actin-like ATPase domain"/>
    <property type="match status" value="1"/>
</dbReference>
<dbReference type="InterPro" id="IPR002821">
    <property type="entry name" value="Hydantoinase_A"/>
</dbReference>
<name>A0A9W5TXD1_9BACI</name>
<gene>
    <name evidence="4" type="ORF">GCM10011409_19860</name>
</gene>
<dbReference type="Pfam" id="PF19278">
    <property type="entry name" value="Hydant_A_C"/>
    <property type="match status" value="1"/>
</dbReference>
<evidence type="ECO:0000259" key="2">
    <source>
        <dbReference type="Pfam" id="PF05378"/>
    </source>
</evidence>
<dbReference type="Proteomes" id="UP000621492">
    <property type="component" value="Unassembled WGS sequence"/>
</dbReference>
<dbReference type="InterPro" id="IPR049517">
    <property type="entry name" value="ACX-like_C"/>
</dbReference>
<accession>A0A9W5TXD1</accession>
<dbReference type="InterPro" id="IPR043129">
    <property type="entry name" value="ATPase_NBD"/>
</dbReference>
<evidence type="ECO:0000259" key="3">
    <source>
        <dbReference type="Pfam" id="PF19278"/>
    </source>
</evidence>
<dbReference type="PANTHER" id="PTHR11365:SF23">
    <property type="entry name" value="HYPOTHETICAL 5-OXOPROLINASE (EUROFUNG)-RELATED"/>
    <property type="match status" value="1"/>
</dbReference>
<organism evidence="4 5">
    <name type="scientific">Lentibacillus populi</name>
    <dbReference type="NCBI Taxonomy" id="1827502"/>
    <lineage>
        <taxon>Bacteria</taxon>
        <taxon>Bacillati</taxon>
        <taxon>Bacillota</taxon>
        <taxon>Bacilli</taxon>
        <taxon>Bacillales</taxon>
        <taxon>Bacillaceae</taxon>
        <taxon>Lentibacillus</taxon>
    </lineage>
</organism>
<keyword evidence="5" id="KW-1185">Reference proteome</keyword>
<sequence length="679" mass="75257">MTRYRLAADIGGTFTDVVLFDKQTGQYNAEKVPTTVKNLSDGVLSGINRMVQDFNEVDFFVHGTTVGLNAFLERKGANMALIVTSGFRDLYEIGRANRSEIYNIQYRQPDPLIKRRHVYEVEERILVDGKIDMPLNYESLQNVINEIAEKDYDSVSVCLLHSYKNPEHERLIKQKIKEQLPEMSVSLSHEVVREWREYERTSTTVINAYIAPIVENYLSKFESEIDNRGLDRDLYIMQSNGGVMTSEIAKNKPIQTLLSGPVGGTMGSLTLGQQTANENLICVDMGGTSFDVSMVINGDPDVTSEANIEKFPILSPMVNMHTIGAGGGSIAWIEGGGLRVGPHSAGATPGPACYGNGGTEATVTDANLILGRIDADGFLGGKMKLDWNAAYEAIEKIAIKLDLSVVETAEGICDIANAKMADAIRTLTVTKGIDPRDFSLVAFGRAGPMHSMLIADHLDINRILIPTVAGTFSAWGMLQTDIRHDDVRNYVSFLENSDFSKIEDLYNDMEREAEIVLNQQNIGKEDIQFTRLVDLRYVGQEYTVTVPLVDGKIESNSINRLTELFNNTHQNIYGHSNPEGAVEVVNLRIVGLGKLENEENIQSSDKVLGSPEPIRRKAVVWNNKEIETPVYSTNDLAFGHIVSGPTIIESSTSTIVVPEYYTVNVDRFGNLEVIRRNEK</sequence>
<feature type="domain" description="Hydantoinase/oxoprolinase N-terminal" evidence="2">
    <location>
        <begin position="5"/>
        <end position="179"/>
    </location>
</feature>
<dbReference type="Pfam" id="PF01968">
    <property type="entry name" value="Hydantoinase_A"/>
    <property type="match status" value="1"/>
</dbReference>
<dbReference type="InterPro" id="IPR008040">
    <property type="entry name" value="Hydant_A_N"/>
</dbReference>
<proteinExistence type="predicted"/>
<dbReference type="AlphaFoldDB" id="A0A9W5TXD1"/>
<evidence type="ECO:0000313" key="5">
    <source>
        <dbReference type="Proteomes" id="UP000621492"/>
    </source>
</evidence>
<evidence type="ECO:0000313" key="4">
    <source>
        <dbReference type="EMBL" id="GGB42343.1"/>
    </source>
</evidence>
<dbReference type="Pfam" id="PF05378">
    <property type="entry name" value="Hydant_A_N"/>
    <property type="match status" value="1"/>
</dbReference>
<dbReference type="GO" id="GO:0005829">
    <property type="term" value="C:cytosol"/>
    <property type="evidence" value="ECO:0007669"/>
    <property type="project" value="TreeGrafter"/>
</dbReference>
<reference evidence="4" key="1">
    <citation type="journal article" date="2014" name="Int. J. Syst. Evol. Microbiol.">
        <title>Complete genome sequence of Corynebacterium casei LMG S-19264T (=DSM 44701T), isolated from a smear-ripened cheese.</title>
        <authorList>
            <consortium name="US DOE Joint Genome Institute (JGI-PGF)"/>
            <person name="Walter F."/>
            <person name="Albersmeier A."/>
            <person name="Kalinowski J."/>
            <person name="Ruckert C."/>
        </authorList>
    </citation>
    <scope>NUCLEOTIDE SEQUENCE</scope>
    <source>
        <strain evidence="4">CGMCC 1.15454</strain>
    </source>
</reference>
<protein>
    <submittedName>
        <fullName evidence="4">5-oxoprolinase</fullName>
    </submittedName>
</protein>